<evidence type="ECO:0000313" key="2">
    <source>
        <dbReference type="Proteomes" id="UP000193560"/>
    </source>
</evidence>
<gene>
    <name evidence="1" type="ORF">BCR42DRAFT_427160</name>
</gene>
<protein>
    <submittedName>
        <fullName evidence="1">Uncharacterized protein</fullName>
    </submittedName>
</protein>
<proteinExistence type="predicted"/>
<dbReference type="AlphaFoldDB" id="A0A1X2I001"/>
<evidence type="ECO:0000313" key="1">
    <source>
        <dbReference type="EMBL" id="ORZ06447.1"/>
    </source>
</evidence>
<keyword evidence="2" id="KW-1185">Reference proteome</keyword>
<comment type="caution">
    <text evidence="1">The sequence shown here is derived from an EMBL/GenBank/DDBJ whole genome shotgun (WGS) entry which is preliminary data.</text>
</comment>
<dbReference type="EMBL" id="MCGE01000039">
    <property type="protein sequence ID" value="ORZ06447.1"/>
    <property type="molecule type" value="Genomic_DNA"/>
</dbReference>
<dbReference type="OrthoDB" id="2302437at2759"/>
<accession>A0A1X2I001</accession>
<sequence>MMLKSKASKNEDRLYAILPLSKYKNKLNQVADWKISSTVSVKLKLFEIMDTRDKWTLLFSSGQWHSSHNFEVLPTFCVSSIYWDQIERFVTEHPCNFDINHVSSAITLHHHTNELQQRMYYLQLMPKEYYVKKAFNNEDNFYISKNTLYNRLQVNKHSIIVIVRVPQYDFNGIAPDNVDKNLKGNTITLLGCFVENKWTLCSSPQNDFDQWDHHYDDENGTFFNIY</sequence>
<dbReference type="Proteomes" id="UP000193560">
    <property type="component" value="Unassembled WGS sequence"/>
</dbReference>
<organism evidence="1 2">
    <name type="scientific">Absidia repens</name>
    <dbReference type="NCBI Taxonomy" id="90262"/>
    <lineage>
        <taxon>Eukaryota</taxon>
        <taxon>Fungi</taxon>
        <taxon>Fungi incertae sedis</taxon>
        <taxon>Mucoromycota</taxon>
        <taxon>Mucoromycotina</taxon>
        <taxon>Mucoromycetes</taxon>
        <taxon>Mucorales</taxon>
        <taxon>Cunninghamellaceae</taxon>
        <taxon>Absidia</taxon>
    </lineage>
</organism>
<name>A0A1X2I001_9FUNG</name>
<reference evidence="1 2" key="1">
    <citation type="submission" date="2016-07" db="EMBL/GenBank/DDBJ databases">
        <title>Pervasive Adenine N6-methylation of Active Genes in Fungi.</title>
        <authorList>
            <consortium name="DOE Joint Genome Institute"/>
            <person name="Mondo S.J."/>
            <person name="Dannebaum R.O."/>
            <person name="Kuo R.C."/>
            <person name="Labutti K."/>
            <person name="Haridas S."/>
            <person name="Kuo A."/>
            <person name="Salamov A."/>
            <person name="Ahrendt S.R."/>
            <person name="Lipzen A."/>
            <person name="Sullivan W."/>
            <person name="Andreopoulos W.B."/>
            <person name="Clum A."/>
            <person name="Lindquist E."/>
            <person name="Daum C."/>
            <person name="Ramamoorthy G.K."/>
            <person name="Gryganskyi A."/>
            <person name="Culley D."/>
            <person name="Magnuson J.K."/>
            <person name="James T.Y."/>
            <person name="O'Malley M.A."/>
            <person name="Stajich J.E."/>
            <person name="Spatafora J.W."/>
            <person name="Visel A."/>
            <person name="Grigoriev I.V."/>
        </authorList>
    </citation>
    <scope>NUCLEOTIDE SEQUENCE [LARGE SCALE GENOMIC DNA]</scope>
    <source>
        <strain evidence="1 2">NRRL 1336</strain>
    </source>
</reference>